<accession>A0A839UJP8</accession>
<dbReference type="InterPro" id="IPR005119">
    <property type="entry name" value="LysR_subst-bd"/>
</dbReference>
<dbReference type="EMBL" id="JACHXZ010000001">
    <property type="protein sequence ID" value="MBB3167813.1"/>
    <property type="molecule type" value="Genomic_DNA"/>
</dbReference>
<dbReference type="GO" id="GO:0003677">
    <property type="term" value="F:DNA binding"/>
    <property type="evidence" value="ECO:0007669"/>
    <property type="project" value="UniProtKB-KW"/>
</dbReference>
<organism evidence="6 7">
    <name type="scientific">Simiduia aestuariiviva</name>
    <dbReference type="NCBI Taxonomy" id="1510459"/>
    <lineage>
        <taxon>Bacteria</taxon>
        <taxon>Pseudomonadati</taxon>
        <taxon>Pseudomonadota</taxon>
        <taxon>Gammaproteobacteria</taxon>
        <taxon>Cellvibrionales</taxon>
        <taxon>Cellvibrionaceae</taxon>
        <taxon>Simiduia</taxon>
    </lineage>
</organism>
<dbReference type="InterPro" id="IPR050389">
    <property type="entry name" value="LysR-type_TF"/>
</dbReference>
<dbReference type="SUPFAM" id="SSF53850">
    <property type="entry name" value="Periplasmic binding protein-like II"/>
    <property type="match status" value="1"/>
</dbReference>
<protein>
    <submittedName>
        <fullName evidence="6">DNA-binding transcriptional LysR family regulator</fullName>
    </submittedName>
</protein>
<evidence type="ECO:0000256" key="1">
    <source>
        <dbReference type="ARBA" id="ARBA00009437"/>
    </source>
</evidence>
<name>A0A839UJP8_9GAMM</name>
<evidence type="ECO:0000313" key="6">
    <source>
        <dbReference type="EMBL" id="MBB3167813.1"/>
    </source>
</evidence>
<dbReference type="InterPro" id="IPR036390">
    <property type="entry name" value="WH_DNA-bd_sf"/>
</dbReference>
<dbReference type="SUPFAM" id="SSF46785">
    <property type="entry name" value="Winged helix' DNA-binding domain"/>
    <property type="match status" value="1"/>
</dbReference>
<reference evidence="6 7" key="1">
    <citation type="submission" date="2020-08" db="EMBL/GenBank/DDBJ databases">
        <title>Genomic Encyclopedia of Type Strains, Phase III (KMG-III): the genomes of soil and plant-associated and newly described type strains.</title>
        <authorList>
            <person name="Whitman W."/>
        </authorList>
    </citation>
    <scope>NUCLEOTIDE SEQUENCE [LARGE SCALE GENOMIC DNA]</scope>
    <source>
        <strain evidence="6 7">CECT 8571</strain>
    </source>
</reference>
<dbReference type="Pfam" id="PF00126">
    <property type="entry name" value="HTH_1"/>
    <property type="match status" value="1"/>
</dbReference>
<comment type="similarity">
    <text evidence="1">Belongs to the LysR transcriptional regulatory family.</text>
</comment>
<keyword evidence="3 6" id="KW-0238">DNA-binding</keyword>
<dbReference type="Pfam" id="PF03466">
    <property type="entry name" value="LysR_substrate"/>
    <property type="match status" value="1"/>
</dbReference>
<dbReference type="PRINTS" id="PR00039">
    <property type="entry name" value="HTHLYSR"/>
</dbReference>
<evidence type="ECO:0000313" key="7">
    <source>
        <dbReference type="Proteomes" id="UP000559987"/>
    </source>
</evidence>
<gene>
    <name evidence="6" type="ORF">FHS30_000989</name>
</gene>
<evidence type="ECO:0000256" key="4">
    <source>
        <dbReference type="ARBA" id="ARBA00023163"/>
    </source>
</evidence>
<dbReference type="Proteomes" id="UP000559987">
    <property type="component" value="Unassembled WGS sequence"/>
</dbReference>
<sequence>MRLQQLDLNLLVVFEAIYRERNLTRVAEQLNITQPAVSNALNRLRERLNDPLFERAHQRMVPTPVADGMIEGVREGLGQLQRSIEAPALFVPAESHKTVAFAMNDLAESLVLGPLLKQVSHLAPHMTVTSFNVSRREVVTELASGRLDFSVDVPIMSMADLCHQPLMQEPYVCAMRQGHPALADDLSLSGYLALKHLHVSSRRAGLGYVDHALNLLGKVRNVQLRVQHYLVAPDIVRETELVWTLPAALAQRFGLATRPLPFELAPLQLHLIWHRRSEESGASRWLRTLLLDEADGELRHY</sequence>
<keyword evidence="7" id="KW-1185">Reference proteome</keyword>
<dbReference type="InterPro" id="IPR037402">
    <property type="entry name" value="YidZ_PBP2"/>
</dbReference>
<dbReference type="InterPro" id="IPR036388">
    <property type="entry name" value="WH-like_DNA-bd_sf"/>
</dbReference>
<dbReference type="Gene3D" id="1.10.10.10">
    <property type="entry name" value="Winged helix-like DNA-binding domain superfamily/Winged helix DNA-binding domain"/>
    <property type="match status" value="1"/>
</dbReference>
<dbReference type="Gene3D" id="3.40.190.10">
    <property type="entry name" value="Periplasmic binding protein-like II"/>
    <property type="match status" value="2"/>
</dbReference>
<feature type="domain" description="HTH lysR-type" evidence="5">
    <location>
        <begin position="6"/>
        <end position="63"/>
    </location>
</feature>
<dbReference type="CDD" id="cd08417">
    <property type="entry name" value="PBP2_Nitroaromatics_like"/>
    <property type="match status" value="1"/>
</dbReference>
<proteinExistence type="inferred from homology"/>
<dbReference type="AlphaFoldDB" id="A0A839UJP8"/>
<evidence type="ECO:0000256" key="3">
    <source>
        <dbReference type="ARBA" id="ARBA00023125"/>
    </source>
</evidence>
<keyword evidence="4" id="KW-0804">Transcription</keyword>
<dbReference type="GO" id="GO:0003700">
    <property type="term" value="F:DNA-binding transcription factor activity"/>
    <property type="evidence" value="ECO:0007669"/>
    <property type="project" value="InterPro"/>
</dbReference>
<dbReference type="PANTHER" id="PTHR30118:SF15">
    <property type="entry name" value="TRANSCRIPTIONAL REGULATORY PROTEIN"/>
    <property type="match status" value="1"/>
</dbReference>
<keyword evidence="2" id="KW-0805">Transcription regulation</keyword>
<dbReference type="PROSITE" id="PS50931">
    <property type="entry name" value="HTH_LYSR"/>
    <property type="match status" value="1"/>
</dbReference>
<comment type="caution">
    <text evidence="6">The sequence shown here is derived from an EMBL/GenBank/DDBJ whole genome shotgun (WGS) entry which is preliminary data.</text>
</comment>
<evidence type="ECO:0000259" key="5">
    <source>
        <dbReference type="PROSITE" id="PS50931"/>
    </source>
</evidence>
<dbReference type="PANTHER" id="PTHR30118">
    <property type="entry name" value="HTH-TYPE TRANSCRIPTIONAL REGULATOR LEUO-RELATED"/>
    <property type="match status" value="1"/>
</dbReference>
<dbReference type="InterPro" id="IPR000847">
    <property type="entry name" value="LysR_HTH_N"/>
</dbReference>
<dbReference type="RefSeq" id="WP_183908853.1">
    <property type="nucleotide sequence ID" value="NZ_JACHXZ010000001.1"/>
</dbReference>
<evidence type="ECO:0000256" key="2">
    <source>
        <dbReference type="ARBA" id="ARBA00023015"/>
    </source>
</evidence>